<dbReference type="InterPro" id="IPR014830">
    <property type="entry name" value="Glycolipid_transfer_prot_dom"/>
</dbReference>
<dbReference type="PANTHER" id="PTHR10219">
    <property type="entry name" value="GLYCOLIPID TRANSFER PROTEIN-RELATED"/>
    <property type="match status" value="1"/>
</dbReference>
<dbReference type="GO" id="GO:0016020">
    <property type="term" value="C:membrane"/>
    <property type="evidence" value="ECO:0007669"/>
    <property type="project" value="TreeGrafter"/>
</dbReference>
<dbReference type="AlphaFoldDB" id="A0A7S2QCK5"/>
<gene>
    <name evidence="2" type="ORF">BRAN1462_LOCUS56544</name>
</gene>
<dbReference type="GO" id="GO:1902388">
    <property type="term" value="F:ceramide 1-phosphate transfer activity"/>
    <property type="evidence" value="ECO:0007669"/>
    <property type="project" value="TreeGrafter"/>
</dbReference>
<protein>
    <recommendedName>
        <fullName evidence="1">Glycolipid transfer protein domain-containing protein</fullName>
    </recommendedName>
</protein>
<organism evidence="2">
    <name type="scientific">Zooxanthella nutricula</name>
    <dbReference type="NCBI Taxonomy" id="1333877"/>
    <lineage>
        <taxon>Eukaryota</taxon>
        <taxon>Sar</taxon>
        <taxon>Alveolata</taxon>
        <taxon>Dinophyceae</taxon>
        <taxon>Peridiniales</taxon>
        <taxon>Peridiniales incertae sedis</taxon>
        <taxon>Zooxanthella</taxon>
    </lineage>
</organism>
<dbReference type="GO" id="GO:0005829">
    <property type="term" value="C:cytosol"/>
    <property type="evidence" value="ECO:0007669"/>
    <property type="project" value="TreeGrafter"/>
</dbReference>
<dbReference type="Gene3D" id="1.10.3520.10">
    <property type="entry name" value="Glycolipid transfer protein"/>
    <property type="match status" value="1"/>
</dbReference>
<sequence>MPSDDSLSCTESEYEGHEWDSMFFGAPGFFLGGGAGGAADDAPGSLEPVSALLERAVGDGLDARGDAADMRRADFIDGVDAFAAVLDTLGGGMGGYLTTNTKKMRGSSADASESGYRSWLWSELPVHKAAGRGYVDDSAWMANLWIGYTLDFFVEFLAQLIDGTDTHACVQAAYRDTLSKHHNFVQRTAFNAALKQMPPRQELLGKLHRNSKAAEREMRRFVDIARPVVGLCARVNDELDAGLKGAAARRRGG</sequence>
<evidence type="ECO:0000259" key="1">
    <source>
        <dbReference type="Pfam" id="PF08718"/>
    </source>
</evidence>
<dbReference type="Pfam" id="PF08718">
    <property type="entry name" value="GLTP"/>
    <property type="match status" value="1"/>
</dbReference>
<dbReference type="InterPro" id="IPR036497">
    <property type="entry name" value="GLTP_sf"/>
</dbReference>
<feature type="domain" description="Glycolipid transfer protein" evidence="1">
    <location>
        <begin position="75"/>
        <end position="208"/>
    </location>
</feature>
<name>A0A7S2QCK5_9DINO</name>
<reference evidence="2" key="1">
    <citation type="submission" date="2021-01" db="EMBL/GenBank/DDBJ databases">
        <authorList>
            <person name="Corre E."/>
            <person name="Pelletier E."/>
            <person name="Niang G."/>
            <person name="Scheremetjew M."/>
            <person name="Finn R."/>
            <person name="Kale V."/>
            <person name="Holt S."/>
            <person name="Cochrane G."/>
            <person name="Meng A."/>
            <person name="Brown T."/>
            <person name="Cohen L."/>
        </authorList>
    </citation>
    <scope>NUCLEOTIDE SEQUENCE</scope>
    <source>
        <strain evidence="2">RCC3387</strain>
    </source>
</reference>
<dbReference type="EMBL" id="HBGW01089162">
    <property type="protein sequence ID" value="CAD9638722.1"/>
    <property type="molecule type" value="Transcribed_RNA"/>
</dbReference>
<evidence type="ECO:0000313" key="2">
    <source>
        <dbReference type="EMBL" id="CAD9638722.1"/>
    </source>
</evidence>
<accession>A0A7S2QCK5</accession>
<dbReference type="GO" id="GO:1902387">
    <property type="term" value="F:ceramide 1-phosphate binding"/>
    <property type="evidence" value="ECO:0007669"/>
    <property type="project" value="TreeGrafter"/>
</dbReference>
<proteinExistence type="predicted"/>
<dbReference type="SUPFAM" id="SSF110004">
    <property type="entry name" value="Glycolipid transfer protein, GLTP"/>
    <property type="match status" value="1"/>
</dbReference>